<dbReference type="Proteomes" id="UP001197236">
    <property type="component" value="Unassembled WGS sequence"/>
</dbReference>
<organism evidence="2 3">
    <name type="scientific">Pantoea allii</name>
    <dbReference type="NCBI Taxonomy" id="574096"/>
    <lineage>
        <taxon>Bacteria</taxon>
        <taxon>Pseudomonadati</taxon>
        <taxon>Pseudomonadota</taxon>
        <taxon>Gammaproteobacteria</taxon>
        <taxon>Enterobacterales</taxon>
        <taxon>Erwiniaceae</taxon>
        <taxon>Pantoea</taxon>
    </lineage>
</organism>
<dbReference type="InterPro" id="IPR000259">
    <property type="entry name" value="Adhesion_dom_fimbrial"/>
</dbReference>
<evidence type="ECO:0000313" key="3">
    <source>
        <dbReference type="Proteomes" id="UP001197236"/>
    </source>
</evidence>
<gene>
    <name evidence="2" type="ORF">KYI95_12865</name>
</gene>
<feature type="domain" description="Fimbrial-type adhesion" evidence="1">
    <location>
        <begin position="19"/>
        <end position="157"/>
    </location>
</feature>
<accession>A0ABS6VFJ5</accession>
<dbReference type="Pfam" id="PF00419">
    <property type="entry name" value="Fimbrial"/>
    <property type="match status" value="1"/>
</dbReference>
<evidence type="ECO:0000313" key="2">
    <source>
        <dbReference type="EMBL" id="MBW1258070.1"/>
    </source>
</evidence>
<evidence type="ECO:0000259" key="1">
    <source>
        <dbReference type="Pfam" id="PF00419"/>
    </source>
</evidence>
<keyword evidence="3" id="KW-1185">Reference proteome</keyword>
<comment type="caution">
    <text evidence="2">The sequence shown here is derived from an EMBL/GenBank/DDBJ whole genome shotgun (WGS) entry which is preliminary data.</text>
</comment>
<sequence>MVLLITSGYSGAEDVANLEFRGSLIEPPPCNLNEEDTVKVNFGNKVGVKRVASGNYREPIPLTLLCESSDNISAWQLTLSVSGNPASFDPDNATVVTSEREALGVKLYADGKPFELDSPVKVNGNTLPSLEAVLVQKEGETLNEGEFTAHATLRVAYE</sequence>
<protein>
    <submittedName>
        <fullName evidence="2">Fimbrial protein</fullName>
    </submittedName>
</protein>
<name>A0ABS6VFJ5_9GAMM</name>
<reference evidence="2 3" key="1">
    <citation type="submission" date="2021-07" db="EMBL/GenBank/DDBJ databases">
        <title>A novel phosphonate cluster across the Pantoea species complex is important for pathogenicity in onion.</title>
        <authorList>
            <person name="Zhao M."/>
            <person name="Stice S."/>
            <person name="Shin G.Y."/>
            <person name="Coutinho T."/>
            <person name="Gitaitis R."/>
            <person name="Kvitko B."/>
            <person name="Dutta B."/>
        </authorList>
    </citation>
    <scope>NUCLEOTIDE SEQUENCE [LARGE SCALE GENOMIC DNA]</scope>
    <source>
        <strain evidence="2 3">BD 382</strain>
    </source>
</reference>
<dbReference type="EMBL" id="JAHVXZ010000006">
    <property type="protein sequence ID" value="MBW1258070.1"/>
    <property type="molecule type" value="Genomic_DNA"/>
</dbReference>
<proteinExistence type="predicted"/>